<evidence type="ECO:0000313" key="1">
    <source>
        <dbReference type="EMBL" id="UYV76314.1"/>
    </source>
</evidence>
<reference evidence="1 2" key="1">
    <citation type="submission" date="2022-01" db="EMBL/GenBank/DDBJ databases">
        <title>A chromosomal length assembly of Cordylochernes scorpioides.</title>
        <authorList>
            <person name="Zeh D."/>
            <person name="Zeh J."/>
        </authorList>
    </citation>
    <scope>NUCLEOTIDE SEQUENCE [LARGE SCALE GENOMIC DNA]</scope>
    <source>
        <strain evidence="1">IN4F17</strain>
        <tissue evidence="1">Whole Body</tissue>
    </source>
</reference>
<evidence type="ECO:0000313" key="2">
    <source>
        <dbReference type="Proteomes" id="UP001235939"/>
    </source>
</evidence>
<accession>A0ABY6L633</accession>
<protein>
    <submittedName>
        <fullName evidence="1">Uncharacterized protein</fullName>
    </submittedName>
</protein>
<organism evidence="1 2">
    <name type="scientific">Cordylochernes scorpioides</name>
    <dbReference type="NCBI Taxonomy" id="51811"/>
    <lineage>
        <taxon>Eukaryota</taxon>
        <taxon>Metazoa</taxon>
        <taxon>Ecdysozoa</taxon>
        <taxon>Arthropoda</taxon>
        <taxon>Chelicerata</taxon>
        <taxon>Arachnida</taxon>
        <taxon>Pseudoscorpiones</taxon>
        <taxon>Cheliferoidea</taxon>
        <taxon>Chernetidae</taxon>
        <taxon>Cordylochernes</taxon>
    </lineage>
</organism>
<proteinExistence type="predicted"/>
<keyword evidence="2" id="KW-1185">Reference proteome</keyword>
<dbReference type="EMBL" id="CP092876">
    <property type="protein sequence ID" value="UYV76314.1"/>
    <property type="molecule type" value="Genomic_DNA"/>
</dbReference>
<dbReference type="Proteomes" id="UP001235939">
    <property type="component" value="Chromosome 14"/>
</dbReference>
<name>A0ABY6L633_9ARAC</name>
<sequence length="111" mass="12087">MFTNDVVVFPVEALGAVEEAARGLEALEVAVARDPGVLEVETAVLEVEAVAMEVETVVTEVETGAMEVETGAMEEVDTLRRFYDGTKIEAEDLHRILCETSNISNRNFLNA</sequence>
<gene>
    <name evidence="1" type="ORF">LAZ67_14000001</name>
</gene>